<comment type="caution">
    <text evidence="2">The sequence shown here is derived from an EMBL/GenBank/DDBJ whole genome shotgun (WGS) entry which is preliminary data.</text>
</comment>
<sequence>MLDEEGLEADSTEEKLKEGAAGLKDGLALDKAEVVATSTREELGDVTAGTEEARDVGGRLADNSGDEDGAAGPGLKELGAALLDGETDDDGVEVGTETGIIENDTGDELPGEGKGIAERDGMTAEDVIRAADEDGESTGEETTGEETTEEETTEEETTEEETTEEETTGTEMIGDAGTLPVGEVEGVALGVCTGTDGEATTMLDRIAEEDEGMASLEGDAEITALLEGVGVKTGVELGVRVTVELTVTVEQISCAGPRSLALSNSTDVW</sequence>
<protein>
    <submittedName>
        <fullName evidence="2">Uncharacterized protein</fullName>
    </submittedName>
</protein>
<organism evidence="2 3">
    <name type="scientific">Aspergillus udagawae</name>
    <dbReference type="NCBI Taxonomy" id="91492"/>
    <lineage>
        <taxon>Eukaryota</taxon>
        <taxon>Fungi</taxon>
        <taxon>Dikarya</taxon>
        <taxon>Ascomycota</taxon>
        <taxon>Pezizomycotina</taxon>
        <taxon>Eurotiomycetes</taxon>
        <taxon>Eurotiomycetidae</taxon>
        <taxon>Eurotiales</taxon>
        <taxon>Aspergillaceae</taxon>
        <taxon>Aspergillus</taxon>
        <taxon>Aspergillus subgen. Fumigati</taxon>
    </lineage>
</organism>
<evidence type="ECO:0000313" key="2">
    <source>
        <dbReference type="EMBL" id="GIC90312.1"/>
    </source>
</evidence>
<evidence type="ECO:0000256" key="1">
    <source>
        <dbReference type="SAM" id="MobiDB-lite"/>
    </source>
</evidence>
<feature type="compositionally biased region" description="Basic and acidic residues" evidence="1">
    <location>
        <begin position="115"/>
        <end position="132"/>
    </location>
</feature>
<feature type="region of interest" description="Disordered" evidence="1">
    <location>
        <begin position="101"/>
        <end position="177"/>
    </location>
</feature>
<reference evidence="2" key="1">
    <citation type="journal article" date="2015" name="Genome Announc.">
        <title>Draft Genome Sequence of the Pathogenic Filamentous Fungus Aspergillus udagawae Strain IFM 46973T.</title>
        <authorList>
            <person name="Kusuya Y."/>
            <person name="Takahashi-Nakaguchi A."/>
            <person name="Takahashi H."/>
            <person name="Yaguchi T."/>
        </authorList>
    </citation>
    <scope>NUCLEOTIDE SEQUENCE</scope>
    <source>
        <strain evidence="2">IFM 46973</strain>
    </source>
</reference>
<reference evidence="2" key="2">
    <citation type="submission" date="2021-01" db="EMBL/GenBank/DDBJ databases">
        <title>Pan-genome distribution and transcriptional activeness of fungal secondary metabolism genes in Aspergillus section Fumigati.</title>
        <authorList>
            <person name="Takahashi H."/>
            <person name="Umemura M."/>
            <person name="Ninomiya A."/>
            <person name="Kusuya Y."/>
            <person name="Urayama S."/>
            <person name="Shimizu M."/>
            <person name="Watanabe A."/>
            <person name="Kamei K."/>
            <person name="Yaguchi T."/>
            <person name="Hagiwara D."/>
        </authorList>
    </citation>
    <scope>NUCLEOTIDE SEQUENCE</scope>
    <source>
        <strain evidence="2">IFM 46973</strain>
    </source>
</reference>
<dbReference type="GeneID" id="66994223"/>
<dbReference type="RefSeq" id="XP_043147578.1">
    <property type="nucleotide sequence ID" value="XM_043291643.1"/>
</dbReference>
<feature type="compositionally biased region" description="Acidic residues" evidence="1">
    <location>
        <begin position="133"/>
        <end position="168"/>
    </location>
</feature>
<dbReference type="Proteomes" id="UP000036893">
    <property type="component" value="Unassembled WGS sequence"/>
</dbReference>
<name>A0A8E0UYA8_9EURO</name>
<accession>A0A8E0UYA8</accession>
<dbReference type="EMBL" id="BBXM02000004">
    <property type="protein sequence ID" value="GIC90312.1"/>
    <property type="molecule type" value="Genomic_DNA"/>
</dbReference>
<gene>
    <name evidence="2" type="ORF">Aud_006746</name>
</gene>
<feature type="region of interest" description="Disordered" evidence="1">
    <location>
        <begin position="1"/>
        <end position="21"/>
    </location>
</feature>
<proteinExistence type="predicted"/>
<feature type="compositionally biased region" description="Acidic residues" evidence="1">
    <location>
        <begin position="1"/>
        <end position="11"/>
    </location>
</feature>
<evidence type="ECO:0000313" key="3">
    <source>
        <dbReference type="Proteomes" id="UP000036893"/>
    </source>
</evidence>
<dbReference type="AlphaFoldDB" id="A0A8E0UYA8"/>
<feature type="region of interest" description="Disordered" evidence="1">
    <location>
        <begin position="40"/>
        <end position="75"/>
    </location>
</feature>